<evidence type="ECO:0000313" key="3">
    <source>
        <dbReference type="Proteomes" id="UP001652662"/>
    </source>
</evidence>
<keyword evidence="3" id="KW-1185">Reference proteome</keyword>
<sequence>MVDWMLFCLFILHPPWHVHFSEIFDPFLYYVPKKFGVLYVMQCQRKQVSLFLYYHCGSEKATPIGPLGMKVNATDTWERQSETLTDLVEELKRKLLDIKPQISTTSGKSERLRAGVEQFLSHTGGPAARADVEARAGPRDVKVTRAVDTRMGQRICPDQRLTSFPWGADPLALQGGMLCPYKANGCMSGSWHFDVCGLENRKYTVVVPGERLLKETSDNGSDVTKFLMKISDADCQNWLDQFLVPWEKMLETTGN</sequence>
<dbReference type="InterPro" id="IPR037055">
    <property type="entry name" value="MHC_I-like_Ag-recog_sf"/>
</dbReference>
<feature type="signal peptide" evidence="2">
    <location>
        <begin position="1"/>
        <end position="20"/>
    </location>
</feature>
<proteinExistence type="predicted"/>
<dbReference type="SUPFAM" id="SSF54452">
    <property type="entry name" value="MHC antigen-recognition domain"/>
    <property type="match status" value="2"/>
</dbReference>
<organism evidence="3 4">
    <name type="scientific">Equus przewalskii</name>
    <name type="common">Przewalski's horse</name>
    <name type="synonym">Equus caballus przewalskii</name>
    <dbReference type="NCBI Taxonomy" id="9798"/>
    <lineage>
        <taxon>Eukaryota</taxon>
        <taxon>Metazoa</taxon>
        <taxon>Chordata</taxon>
        <taxon>Craniata</taxon>
        <taxon>Vertebrata</taxon>
        <taxon>Euteleostomi</taxon>
        <taxon>Mammalia</taxon>
        <taxon>Eutheria</taxon>
        <taxon>Laurasiatheria</taxon>
        <taxon>Perissodactyla</taxon>
        <taxon>Equidae</taxon>
        <taxon>Equus</taxon>
    </lineage>
</organism>
<feature type="chain" id="PRO_5047001129" evidence="2">
    <location>
        <begin position="21"/>
        <end position="255"/>
    </location>
</feature>
<reference evidence="4" key="1">
    <citation type="submission" date="2025-08" db="UniProtKB">
        <authorList>
            <consortium name="RefSeq"/>
        </authorList>
    </citation>
    <scope>IDENTIFICATION</scope>
    <source>
        <tissue evidence="4">Blood</tissue>
    </source>
</reference>
<gene>
    <name evidence="4" type="primary">LOC103548744</name>
</gene>
<protein>
    <submittedName>
        <fullName evidence="4">UL16-binding protein 1-like</fullName>
    </submittedName>
</protein>
<dbReference type="InterPro" id="IPR050208">
    <property type="entry name" value="MHC_class-I_related"/>
</dbReference>
<dbReference type="RefSeq" id="XP_070458935.1">
    <property type="nucleotide sequence ID" value="XM_070602834.1"/>
</dbReference>
<keyword evidence="2" id="KW-0732">Signal</keyword>
<name>A0ABM4N1X0_EQUPR</name>
<accession>A0ABM4N1X0</accession>
<dbReference type="Proteomes" id="UP001652662">
    <property type="component" value="Chromosome 32"/>
</dbReference>
<dbReference type="GeneID" id="103548744"/>
<evidence type="ECO:0000313" key="4">
    <source>
        <dbReference type="RefSeq" id="XP_070458935.1"/>
    </source>
</evidence>
<dbReference type="PANTHER" id="PTHR16675">
    <property type="entry name" value="MHC CLASS I-RELATED"/>
    <property type="match status" value="1"/>
</dbReference>
<dbReference type="PANTHER" id="PTHR16675:SF268">
    <property type="entry name" value="UL16-BINDING PROTEIN 1"/>
    <property type="match status" value="1"/>
</dbReference>
<evidence type="ECO:0000256" key="1">
    <source>
        <dbReference type="ARBA" id="ARBA00023180"/>
    </source>
</evidence>
<dbReference type="InterPro" id="IPR011162">
    <property type="entry name" value="MHC_I/II-like_Ag-recog"/>
</dbReference>
<keyword evidence="1" id="KW-0325">Glycoprotein</keyword>
<evidence type="ECO:0000256" key="2">
    <source>
        <dbReference type="SAM" id="SignalP"/>
    </source>
</evidence>
<dbReference type="Gene3D" id="3.30.500.10">
    <property type="entry name" value="MHC class I-like antigen recognition-like"/>
    <property type="match status" value="2"/>
</dbReference>